<dbReference type="Pfam" id="PF16020">
    <property type="entry name" value="Deltameth_res"/>
    <property type="match status" value="1"/>
</dbReference>
<keyword evidence="1" id="KW-0812">Transmembrane</keyword>
<dbReference type="InterPro" id="IPR031973">
    <property type="entry name" value="Deltameth_res_prag01"/>
</dbReference>
<feature type="transmembrane region" description="Helical" evidence="1">
    <location>
        <begin position="79"/>
        <end position="95"/>
    </location>
</feature>
<evidence type="ECO:0000313" key="4">
    <source>
        <dbReference type="Proteomes" id="UP001445076"/>
    </source>
</evidence>
<keyword evidence="4" id="KW-1185">Reference proteome</keyword>
<gene>
    <name evidence="3" type="ORF">OTU49_015461</name>
</gene>
<keyword evidence="1" id="KW-1133">Transmembrane helix</keyword>
<name>A0AAW0YCL5_CHEQU</name>
<reference evidence="3 4" key="1">
    <citation type="journal article" date="2024" name="BMC Genomics">
        <title>Genome assembly of redclaw crayfish (Cherax quadricarinatus) provides insights into its immune adaptation and hypoxia tolerance.</title>
        <authorList>
            <person name="Liu Z."/>
            <person name="Zheng J."/>
            <person name="Li H."/>
            <person name="Fang K."/>
            <person name="Wang S."/>
            <person name="He J."/>
            <person name="Zhou D."/>
            <person name="Weng S."/>
            <person name="Chi M."/>
            <person name="Gu Z."/>
            <person name="He J."/>
            <person name="Li F."/>
            <person name="Wang M."/>
        </authorList>
    </citation>
    <scope>NUCLEOTIDE SEQUENCE [LARGE SCALE GENOMIC DNA]</scope>
    <source>
        <strain evidence="3">ZL_2023a</strain>
    </source>
</reference>
<evidence type="ECO:0000259" key="2">
    <source>
        <dbReference type="Pfam" id="PF16020"/>
    </source>
</evidence>
<sequence length="111" mass="12298">VQQQRDRHTPPITLLQKYFLISTMLARTALSTLNAFKAQPMSRGMAVVTNFKPLTMSDLPVPQGSWKEANTKKQRSHNITLLTGVVIALATIITAKESGLVQFYFGPKIGK</sequence>
<keyword evidence="1" id="KW-0472">Membrane</keyword>
<dbReference type="AlphaFoldDB" id="A0AAW0YCL5"/>
<dbReference type="PANTHER" id="PTHR22133:SF2">
    <property type="entry name" value="AT01821P-RELATED"/>
    <property type="match status" value="1"/>
</dbReference>
<evidence type="ECO:0000313" key="3">
    <source>
        <dbReference type="EMBL" id="KAK8749629.1"/>
    </source>
</evidence>
<accession>A0AAW0YCL5</accession>
<evidence type="ECO:0000256" key="1">
    <source>
        <dbReference type="SAM" id="Phobius"/>
    </source>
</evidence>
<dbReference type="PANTHER" id="PTHR22133">
    <property type="entry name" value="AT01821P-RELATED"/>
    <property type="match status" value="1"/>
</dbReference>
<feature type="domain" description="Deltamethrin resistance protein prag01" evidence="2">
    <location>
        <begin position="57"/>
        <end position="107"/>
    </location>
</feature>
<dbReference type="EMBL" id="JARKIK010000009">
    <property type="protein sequence ID" value="KAK8749629.1"/>
    <property type="molecule type" value="Genomic_DNA"/>
</dbReference>
<feature type="non-terminal residue" evidence="3">
    <location>
        <position position="1"/>
    </location>
</feature>
<protein>
    <recommendedName>
        <fullName evidence="2">Deltamethrin resistance protein prag01 domain-containing protein</fullName>
    </recommendedName>
</protein>
<dbReference type="Proteomes" id="UP001445076">
    <property type="component" value="Unassembled WGS sequence"/>
</dbReference>
<proteinExistence type="predicted"/>
<comment type="caution">
    <text evidence="3">The sequence shown here is derived from an EMBL/GenBank/DDBJ whole genome shotgun (WGS) entry which is preliminary data.</text>
</comment>
<organism evidence="3 4">
    <name type="scientific">Cherax quadricarinatus</name>
    <name type="common">Australian red claw crayfish</name>
    <dbReference type="NCBI Taxonomy" id="27406"/>
    <lineage>
        <taxon>Eukaryota</taxon>
        <taxon>Metazoa</taxon>
        <taxon>Ecdysozoa</taxon>
        <taxon>Arthropoda</taxon>
        <taxon>Crustacea</taxon>
        <taxon>Multicrustacea</taxon>
        <taxon>Malacostraca</taxon>
        <taxon>Eumalacostraca</taxon>
        <taxon>Eucarida</taxon>
        <taxon>Decapoda</taxon>
        <taxon>Pleocyemata</taxon>
        <taxon>Astacidea</taxon>
        <taxon>Parastacoidea</taxon>
        <taxon>Parastacidae</taxon>
        <taxon>Cherax</taxon>
    </lineage>
</organism>